<gene>
    <name evidence="2" type="ORF">EOD43_16135</name>
</gene>
<protein>
    <submittedName>
        <fullName evidence="2">Uncharacterized protein</fullName>
    </submittedName>
</protein>
<evidence type="ECO:0000256" key="1">
    <source>
        <dbReference type="SAM" id="SignalP"/>
    </source>
</evidence>
<name>A0A437M0F9_9SPHN</name>
<feature type="signal peptide" evidence="1">
    <location>
        <begin position="1"/>
        <end position="20"/>
    </location>
</feature>
<feature type="chain" id="PRO_5019091363" evidence="1">
    <location>
        <begin position="21"/>
        <end position="62"/>
    </location>
</feature>
<keyword evidence="1" id="KW-0732">Signal</keyword>
<dbReference type="OrthoDB" id="7281717at2"/>
<proteinExistence type="predicted"/>
<sequence length="62" mass="6486">MRRLIPAFATLALLTTPAFAAPCKDAKGKFVKCPEAAKPKGPCKDAKGKFVKCGTPGAKPIK</sequence>
<evidence type="ECO:0000313" key="3">
    <source>
        <dbReference type="Proteomes" id="UP000282971"/>
    </source>
</evidence>
<dbReference type="Proteomes" id="UP000282971">
    <property type="component" value="Unassembled WGS sequence"/>
</dbReference>
<keyword evidence="3" id="KW-1185">Reference proteome</keyword>
<dbReference type="AlphaFoldDB" id="A0A437M0F9"/>
<reference evidence="2 3" key="1">
    <citation type="submission" date="2019-01" db="EMBL/GenBank/DDBJ databases">
        <authorList>
            <person name="Chen W.-M."/>
        </authorList>
    </citation>
    <scope>NUCLEOTIDE SEQUENCE [LARGE SCALE GENOMIC DNA]</scope>
    <source>
        <strain evidence="2 3">CCP-7</strain>
    </source>
</reference>
<organism evidence="2 3">
    <name type="scientific">Sphingomonas crocodyli</name>
    <dbReference type="NCBI Taxonomy" id="1979270"/>
    <lineage>
        <taxon>Bacteria</taxon>
        <taxon>Pseudomonadati</taxon>
        <taxon>Pseudomonadota</taxon>
        <taxon>Alphaproteobacteria</taxon>
        <taxon>Sphingomonadales</taxon>
        <taxon>Sphingomonadaceae</taxon>
        <taxon>Sphingomonas</taxon>
    </lineage>
</organism>
<evidence type="ECO:0000313" key="2">
    <source>
        <dbReference type="EMBL" id="RVT91056.1"/>
    </source>
</evidence>
<comment type="caution">
    <text evidence="2">The sequence shown here is derived from an EMBL/GenBank/DDBJ whole genome shotgun (WGS) entry which is preliminary data.</text>
</comment>
<accession>A0A437M0F9</accession>
<dbReference type="RefSeq" id="WP_127745071.1">
    <property type="nucleotide sequence ID" value="NZ_SACN01000002.1"/>
</dbReference>
<dbReference type="EMBL" id="SACN01000002">
    <property type="protein sequence ID" value="RVT91056.1"/>
    <property type="molecule type" value="Genomic_DNA"/>
</dbReference>